<comment type="caution">
    <text evidence="1">The sequence shown here is derived from an EMBL/GenBank/DDBJ whole genome shotgun (WGS) entry which is preliminary data.</text>
</comment>
<name>A0ABM9PMB7_9FLAO</name>
<accession>A0ABM9PMB7</accession>
<sequence length="903" mass="104204">MSILNQHISIPKKVSSKNDLDYYFLREKGIEYIEQLGGKLWTDFNSHDPGITILEVLSYAITDLGMRIDLPIEHILTSDENGGIHNQFFKASEVLPTSPVTANDYRKLFIDIDGVKNCWLTQHKKEVHADLEKGQLSYKASDVNHLSNNLKDAFILKGLYDIYIDYEEEVLDNTTHVDAAVKKRFHANRNLCEDIVTVKPIGTYPIKICADIEVETMADEEKIHALILRAIDAYFSPTVNFYSIQQMLEKGYTATEIFDGPILDNGFIDDAELATADLRSEVRLSDIVKLIMSIPGVKHIKEIAMGDCAQDATMLDDWLLCMKAYQKPTLCDKSVFNYNKGVLPLTINKLKVAQYLEEFKEEEEVEKTKASENKTFTLKEGEKYQLTDYTSIQNEFPLTYGIGNEGLIDKPTTARKSQAKQLKAYLLFFDQVLASYFKHLGEVSNLLSVKGNLTQTLFTQAIKDIDGIDELVENYDVNNEVFLTQELFGKQDNDIERRNELLDHLLARFAERFSEYTFIMRAIYGSTTDEMVLRNKEDFLSDYKVTSKDRGNAANFYQQAPEFLWNTNNVSGTQKRIARLLGIKNYNRRSLSQQTNVETYTLINSDSEKVYRWRLRDNEGKIILSATEEYYDLSSANRELYFSISQIIQTSEDKIKKVFSKPLVFKEELIIDNILIHQSESGKYSYDIINPAIKSEHNPDRIIAKRFNYYPTQEELETSILDLIQFLKDDFSEEGLFLVEHIMLRPDVTENNHPPKTFLPIKREECKKCEPIDPYSYRVSIVIPGYTFRFMNTDFRNYMEKIIKETLPSHILPKICWIGYRANEIENQEENDLLQFEEAYKAYLLAKTNLEQIQPEEELIKFIQKLTQLSNVYPTGRLFDCSDDDNESLSGNIILGKTNLGSL</sequence>
<proteinExistence type="predicted"/>
<evidence type="ECO:0000313" key="2">
    <source>
        <dbReference type="Proteomes" id="UP001497602"/>
    </source>
</evidence>
<dbReference type="Gene3D" id="2.30.29.80">
    <property type="match status" value="1"/>
</dbReference>
<keyword evidence="2" id="KW-1185">Reference proteome</keyword>
<organism evidence="1 2">
    <name type="scientific">Tenacibaculum vairaonense</name>
    <dbReference type="NCBI Taxonomy" id="3137860"/>
    <lineage>
        <taxon>Bacteria</taxon>
        <taxon>Pseudomonadati</taxon>
        <taxon>Bacteroidota</taxon>
        <taxon>Flavobacteriia</taxon>
        <taxon>Flavobacteriales</taxon>
        <taxon>Flavobacteriaceae</taxon>
        <taxon>Tenacibaculum</taxon>
    </lineage>
</organism>
<dbReference type="RefSeq" id="WP_348738555.1">
    <property type="nucleotide sequence ID" value="NZ_CAXJRC010000022.1"/>
</dbReference>
<dbReference type="Proteomes" id="UP001497602">
    <property type="component" value="Unassembled WGS sequence"/>
</dbReference>
<gene>
    <name evidence="1" type="ORF">T190115A13A_20108</name>
</gene>
<dbReference type="EMBL" id="CAXJRC010000022">
    <property type="protein sequence ID" value="CAL2106828.1"/>
    <property type="molecule type" value="Genomic_DNA"/>
</dbReference>
<reference evidence="1 2" key="1">
    <citation type="submission" date="2024-05" db="EMBL/GenBank/DDBJ databases">
        <authorList>
            <person name="Duchaud E."/>
        </authorList>
    </citation>
    <scope>NUCLEOTIDE SEQUENCE [LARGE SCALE GENOMIC DNA]</scope>
    <source>
        <strain evidence="1">Ena-SAMPLE-TAB-13-05-2024-13:56:06:370-140305</strain>
    </source>
</reference>
<evidence type="ECO:0000313" key="1">
    <source>
        <dbReference type="EMBL" id="CAL2106828.1"/>
    </source>
</evidence>
<protein>
    <submittedName>
        <fullName evidence="1">Uncharacterized protein</fullName>
    </submittedName>
</protein>